<comment type="caution">
    <text evidence="4">The sequence shown here is derived from an EMBL/GenBank/DDBJ whole genome shotgun (WGS) entry which is preliminary data.</text>
</comment>
<dbReference type="Pfam" id="PF13673">
    <property type="entry name" value="Acetyltransf_10"/>
    <property type="match status" value="1"/>
</dbReference>
<reference evidence="4 5" key="1">
    <citation type="submission" date="2020-03" db="EMBL/GenBank/DDBJ databases">
        <title>Genomic Encyclopedia of Type Strains, Phase IV (KMG-IV): sequencing the most valuable type-strain genomes for metagenomic binning, comparative biology and taxonomic classification.</title>
        <authorList>
            <person name="Goeker M."/>
        </authorList>
    </citation>
    <scope>NUCLEOTIDE SEQUENCE [LARGE SCALE GENOMIC DNA]</scope>
    <source>
        <strain evidence="4 5">DSM 24233</strain>
    </source>
</reference>
<dbReference type="PANTHER" id="PTHR43626:SF4">
    <property type="entry name" value="GCN5-RELATED N-ACETYLTRANSFERASE 2, CHLOROPLASTIC"/>
    <property type="match status" value="1"/>
</dbReference>
<organism evidence="4 5">
    <name type="scientific">Desulfobaculum xiamenense</name>
    <dbReference type="NCBI Taxonomy" id="995050"/>
    <lineage>
        <taxon>Bacteria</taxon>
        <taxon>Pseudomonadati</taxon>
        <taxon>Thermodesulfobacteriota</taxon>
        <taxon>Desulfovibrionia</taxon>
        <taxon>Desulfovibrionales</taxon>
        <taxon>Desulfovibrionaceae</taxon>
        <taxon>Desulfobaculum</taxon>
    </lineage>
</organism>
<keyword evidence="4" id="KW-0687">Ribonucleoprotein</keyword>
<keyword evidence="2" id="KW-0012">Acyltransferase</keyword>
<gene>
    <name evidence="4" type="ORF">GGQ74_001268</name>
</gene>
<evidence type="ECO:0000256" key="1">
    <source>
        <dbReference type="ARBA" id="ARBA00022679"/>
    </source>
</evidence>
<dbReference type="GO" id="GO:0005737">
    <property type="term" value="C:cytoplasm"/>
    <property type="evidence" value="ECO:0007669"/>
    <property type="project" value="TreeGrafter"/>
</dbReference>
<dbReference type="AlphaFoldDB" id="A0A846QH70"/>
<dbReference type="EMBL" id="JAATJA010000001">
    <property type="protein sequence ID" value="NJB67628.1"/>
    <property type="molecule type" value="Genomic_DNA"/>
</dbReference>
<dbReference type="InterPro" id="IPR045039">
    <property type="entry name" value="NSI-like"/>
</dbReference>
<dbReference type="PROSITE" id="PS51186">
    <property type="entry name" value="GNAT"/>
    <property type="match status" value="1"/>
</dbReference>
<proteinExistence type="predicted"/>
<keyword evidence="5" id="KW-1185">Reference proteome</keyword>
<dbReference type="CDD" id="cd04301">
    <property type="entry name" value="NAT_SF"/>
    <property type="match status" value="1"/>
</dbReference>
<dbReference type="Gene3D" id="3.40.630.30">
    <property type="match status" value="1"/>
</dbReference>
<evidence type="ECO:0000313" key="4">
    <source>
        <dbReference type="EMBL" id="NJB67628.1"/>
    </source>
</evidence>
<evidence type="ECO:0000313" key="5">
    <source>
        <dbReference type="Proteomes" id="UP000580856"/>
    </source>
</evidence>
<name>A0A846QH70_9BACT</name>
<sequence length="140" mass="15387">MDIAFHSDCAGINWEEAASVFRRAPLGEREPQPLRQAFESSQIVCFAFADGQLVGLGRALTDGIFQAAIYDICVLPEYQGRGIGHGIVDNILSRLDVRTVLLFSAPGKEPFYAKLGFRRLRTGMGLFSDVTTALDNGYIE</sequence>
<keyword evidence="1" id="KW-0808">Transferase</keyword>
<protein>
    <submittedName>
        <fullName evidence="4">Ribosomal protein S18 acetylase RimI-like enzyme</fullName>
    </submittedName>
</protein>
<evidence type="ECO:0000259" key="3">
    <source>
        <dbReference type="PROSITE" id="PS51186"/>
    </source>
</evidence>
<dbReference type="InterPro" id="IPR000182">
    <property type="entry name" value="GNAT_dom"/>
</dbReference>
<evidence type="ECO:0000256" key="2">
    <source>
        <dbReference type="ARBA" id="ARBA00023315"/>
    </source>
</evidence>
<dbReference type="Proteomes" id="UP000580856">
    <property type="component" value="Unassembled WGS sequence"/>
</dbReference>
<accession>A0A846QH70</accession>
<feature type="domain" description="N-acetyltransferase" evidence="3">
    <location>
        <begin position="7"/>
        <end position="140"/>
    </location>
</feature>
<dbReference type="GO" id="GO:0008080">
    <property type="term" value="F:N-acetyltransferase activity"/>
    <property type="evidence" value="ECO:0007669"/>
    <property type="project" value="InterPro"/>
</dbReference>
<dbReference type="InterPro" id="IPR016181">
    <property type="entry name" value="Acyl_CoA_acyltransferase"/>
</dbReference>
<dbReference type="GO" id="GO:0005840">
    <property type="term" value="C:ribosome"/>
    <property type="evidence" value="ECO:0007669"/>
    <property type="project" value="UniProtKB-KW"/>
</dbReference>
<dbReference type="SUPFAM" id="SSF55729">
    <property type="entry name" value="Acyl-CoA N-acyltransferases (Nat)"/>
    <property type="match status" value="1"/>
</dbReference>
<dbReference type="RefSeq" id="WP_342448583.1">
    <property type="nucleotide sequence ID" value="NZ_JAATJA010000001.1"/>
</dbReference>
<keyword evidence="4" id="KW-0689">Ribosomal protein</keyword>
<dbReference type="PANTHER" id="PTHR43626">
    <property type="entry name" value="ACYL-COA N-ACYLTRANSFERASE"/>
    <property type="match status" value="1"/>
</dbReference>